<dbReference type="AlphaFoldDB" id="A0A2G9YQ66"/>
<protein>
    <submittedName>
        <fullName evidence="3">Uncharacterized protein</fullName>
    </submittedName>
</protein>
<feature type="coiled-coil region" evidence="1">
    <location>
        <begin position="41"/>
        <end position="68"/>
    </location>
</feature>
<feature type="compositionally biased region" description="Low complexity" evidence="2">
    <location>
        <begin position="113"/>
        <end position="128"/>
    </location>
</feature>
<evidence type="ECO:0000256" key="2">
    <source>
        <dbReference type="SAM" id="MobiDB-lite"/>
    </source>
</evidence>
<reference evidence="3 4" key="1">
    <citation type="submission" date="2017-09" db="EMBL/GenBank/DDBJ databases">
        <title>Depth-based differentiation of microbial function through sediment-hosted aquifers and enrichment of novel symbionts in the deep terrestrial subsurface.</title>
        <authorList>
            <person name="Probst A.J."/>
            <person name="Ladd B."/>
            <person name="Jarett J.K."/>
            <person name="Geller-Mcgrath D.E."/>
            <person name="Sieber C.M."/>
            <person name="Emerson J.B."/>
            <person name="Anantharaman K."/>
            <person name="Thomas B.C."/>
            <person name="Malmstrom R."/>
            <person name="Stieglmeier M."/>
            <person name="Klingl A."/>
            <person name="Woyke T."/>
            <person name="Ryan C.M."/>
            <person name="Banfield J.F."/>
        </authorList>
    </citation>
    <scope>NUCLEOTIDE SEQUENCE [LARGE SCALE GENOMIC DNA]</scope>
    <source>
        <strain evidence="3">CG23_combo_of_CG06-09_8_20_14_all_40_13</strain>
    </source>
</reference>
<feature type="region of interest" description="Disordered" evidence="2">
    <location>
        <begin position="113"/>
        <end position="145"/>
    </location>
</feature>
<keyword evidence="1" id="KW-0175">Coiled coil</keyword>
<evidence type="ECO:0000313" key="4">
    <source>
        <dbReference type="Proteomes" id="UP000231567"/>
    </source>
</evidence>
<accession>A0A2G9YQ66</accession>
<gene>
    <name evidence="3" type="ORF">COX39_03450</name>
</gene>
<feature type="compositionally biased region" description="Polar residues" evidence="2">
    <location>
        <begin position="129"/>
        <end position="138"/>
    </location>
</feature>
<proteinExistence type="predicted"/>
<dbReference type="EMBL" id="PCRM01000044">
    <property type="protein sequence ID" value="PIP21387.1"/>
    <property type="molecule type" value="Genomic_DNA"/>
</dbReference>
<comment type="caution">
    <text evidence="3">The sequence shown here is derived from an EMBL/GenBank/DDBJ whole genome shotgun (WGS) entry which is preliminary data.</text>
</comment>
<dbReference type="Proteomes" id="UP000231567">
    <property type="component" value="Unassembled WGS sequence"/>
</dbReference>
<organism evidence="3 4">
    <name type="scientific">Candidatus Nealsonbacteria bacterium CG23_combo_of_CG06-09_8_20_14_all_40_13</name>
    <dbReference type="NCBI Taxonomy" id="1974724"/>
    <lineage>
        <taxon>Bacteria</taxon>
        <taxon>Candidatus Nealsoniibacteriota</taxon>
    </lineage>
</organism>
<sequence length="246" mass="27309">MIIFNKTFWAILLSTLIFVLASAWFIGKPLVESAWQAYGKKADNKQQITSLEEKLASLQSLKKNQTKVSDIYQKAENFLPKEKNEGRFAVQIEDQSGKVGLILSNLTFTATKEQVNQTQTSEETTQAQGASQETTPTSAPKEKYPSVGFSTDLTSGWSQLLSLLQLIENGARSNNLYTLSINKGEGDNLAVRIEGVIYYKPSVVENDQTNTNISPELERKFETLGQSVPALDLTHGFGRENPFASY</sequence>
<evidence type="ECO:0000256" key="1">
    <source>
        <dbReference type="SAM" id="Coils"/>
    </source>
</evidence>
<evidence type="ECO:0000313" key="3">
    <source>
        <dbReference type="EMBL" id="PIP21387.1"/>
    </source>
</evidence>
<name>A0A2G9YQ66_9BACT</name>